<feature type="domain" description="DUF2268" evidence="1">
    <location>
        <begin position="68"/>
        <end position="237"/>
    </location>
</feature>
<proteinExistence type="predicted"/>
<dbReference type="OrthoDB" id="2449457at2"/>
<organism evidence="2 3">
    <name type="scientific">Peribacillus glennii</name>
    <dbReference type="NCBI Taxonomy" id="2303991"/>
    <lineage>
        <taxon>Bacteria</taxon>
        <taxon>Bacillati</taxon>
        <taxon>Bacillota</taxon>
        <taxon>Bacilli</taxon>
        <taxon>Bacillales</taxon>
        <taxon>Bacillaceae</taxon>
        <taxon>Peribacillus</taxon>
    </lineage>
</organism>
<name>A0A372LEK5_9BACI</name>
<evidence type="ECO:0000259" key="1">
    <source>
        <dbReference type="Pfam" id="PF10026"/>
    </source>
</evidence>
<keyword evidence="3" id="KW-1185">Reference proteome</keyword>
<evidence type="ECO:0000313" key="3">
    <source>
        <dbReference type="Proteomes" id="UP000262939"/>
    </source>
</evidence>
<dbReference type="AlphaFoldDB" id="A0A372LEK5"/>
<dbReference type="EMBL" id="QVTD01000004">
    <property type="protein sequence ID" value="RFU64131.1"/>
    <property type="molecule type" value="Genomic_DNA"/>
</dbReference>
<evidence type="ECO:0000313" key="2">
    <source>
        <dbReference type="EMBL" id="RFU64131.1"/>
    </source>
</evidence>
<reference evidence="2 3" key="1">
    <citation type="submission" date="2018-08" db="EMBL/GenBank/DDBJ databases">
        <title>Bacillus chawlae sp. nov., Bacillus glennii sp. nov., and Bacillus saganii sp. nov. Isolated from the Vehicle Assembly Building at Kennedy Space Center where the Viking Spacecraft were Assembled.</title>
        <authorList>
            <person name="Seuylemezian A."/>
            <person name="Vaishampayan P."/>
        </authorList>
    </citation>
    <scope>NUCLEOTIDE SEQUENCE [LARGE SCALE GENOMIC DNA]</scope>
    <source>
        <strain evidence="2 3">V44-8</strain>
    </source>
</reference>
<dbReference type="Proteomes" id="UP000262939">
    <property type="component" value="Unassembled WGS sequence"/>
</dbReference>
<comment type="caution">
    <text evidence="2">The sequence shown here is derived from an EMBL/GenBank/DDBJ whole genome shotgun (WGS) entry which is preliminary data.</text>
</comment>
<dbReference type="Pfam" id="PF10026">
    <property type="entry name" value="DUF2268"/>
    <property type="match status" value="1"/>
</dbReference>
<sequence length="261" mass="30429">MFGLAVIDTKEWLENDFTDPVKIASKCSESLSEENSEQFYRYLKKHGMYSPSSRSKKDFHYLLERDIWGKTEHFFNKYKDLWDGFDVPIYIFPLRNQGVLGRAKETKSGLAFKDRMFLFVSPGIIEEELEAVFVHEYHHVCRLNRLKKQSSQSTLLDSIIMEGLAEHAVSKHVGKEHVAGWTRLYSEQQLVSFYEKYLKDRLGIKRSDELHDALLLGKSPYPSMLGYCTGYYLVSNYGLIPIKKSFTIPSRIFVKRLGDRQ</sequence>
<dbReference type="InterPro" id="IPR018728">
    <property type="entry name" value="DUF2268"/>
</dbReference>
<accession>A0A372LEK5</accession>
<gene>
    <name evidence="2" type="ORF">D0466_09385</name>
</gene>
<dbReference type="RefSeq" id="WP_117322314.1">
    <property type="nucleotide sequence ID" value="NZ_QVTD01000004.1"/>
</dbReference>
<protein>
    <recommendedName>
        <fullName evidence="1">DUF2268 domain-containing protein</fullName>
    </recommendedName>
</protein>